<dbReference type="Proteomes" id="UP000790347">
    <property type="component" value="Unassembled WGS sequence"/>
</dbReference>
<comment type="caution">
    <text evidence="1">The sequence shown here is derived from an EMBL/GenBank/DDBJ whole genome shotgun (WGS) entry which is preliminary data.</text>
</comment>
<dbReference type="AlphaFoldDB" id="A0A922KRG7"/>
<keyword evidence="2" id="KW-1185">Reference proteome</keyword>
<proteinExistence type="predicted"/>
<gene>
    <name evidence="1" type="ORF">DERF_015774</name>
</gene>
<sequence length="101" mass="10760">MLPITVPVVVVSVFTIMDVILQSNGPFLTTPYGNFASPLSRLSLFNGMAAGMHAANSATICLGHMMNGATAGFVAGNNTNNNNDQKISYKMNKTSRIKFCT</sequence>
<evidence type="ECO:0000313" key="2">
    <source>
        <dbReference type="Proteomes" id="UP000790347"/>
    </source>
</evidence>
<organism evidence="1 2">
    <name type="scientific">Dermatophagoides farinae</name>
    <name type="common">American house dust mite</name>
    <dbReference type="NCBI Taxonomy" id="6954"/>
    <lineage>
        <taxon>Eukaryota</taxon>
        <taxon>Metazoa</taxon>
        <taxon>Ecdysozoa</taxon>
        <taxon>Arthropoda</taxon>
        <taxon>Chelicerata</taxon>
        <taxon>Arachnida</taxon>
        <taxon>Acari</taxon>
        <taxon>Acariformes</taxon>
        <taxon>Sarcoptiformes</taxon>
        <taxon>Astigmata</taxon>
        <taxon>Psoroptidia</taxon>
        <taxon>Analgoidea</taxon>
        <taxon>Pyroglyphidae</taxon>
        <taxon>Dermatophagoidinae</taxon>
        <taxon>Dermatophagoides</taxon>
    </lineage>
</organism>
<accession>A0A922KRG7</accession>
<reference evidence="1" key="2">
    <citation type="journal article" date="2022" name="Res Sq">
        <title>Comparative Genomics Reveals Insights into the Divergent Evolution of Astigmatic Mites and Household Pest Adaptations.</title>
        <authorList>
            <person name="Xiong Q."/>
            <person name="Wan A.T.-Y."/>
            <person name="Liu X.-Y."/>
            <person name="Fung C.S.-H."/>
            <person name="Xiao X."/>
            <person name="Malainual N."/>
            <person name="Hou J."/>
            <person name="Wang L."/>
            <person name="Wang M."/>
            <person name="Yang K."/>
            <person name="Cui Y."/>
            <person name="Leung E."/>
            <person name="Nong W."/>
            <person name="Shin S.-K."/>
            <person name="Au S."/>
            <person name="Jeong K.Y."/>
            <person name="Chew F.T."/>
            <person name="Hui J."/>
            <person name="Leung T.F."/>
            <person name="Tungtrongchitr A."/>
            <person name="Zhong N."/>
            <person name="Liu Z."/>
            <person name="Tsui S."/>
        </authorList>
    </citation>
    <scope>NUCLEOTIDE SEQUENCE</scope>
    <source>
        <strain evidence="1">Derf</strain>
        <tissue evidence="1">Whole organism</tissue>
    </source>
</reference>
<protein>
    <submittedName>
        <fullName evidence="1">Uncharacterized protein</fullName>
    </submittedName>
</protein>
<dbReference type="EMBL" id="ASGP02000009">
    <property type="protein sequence ID" value="KAH9491036.1"/>
    <property type="molecule type" value="Genomic_DNA"/>
</dbReference>
<name>A0A922KRG7_DERFA</name>
<reference evidence="1" key="1">
    <citation type="submission" date="2013-05" db="EMBL/GenBank/DDBJ databases">
        <authorList>
            <person name="Yim A.K.Y."/>
            <person name="Chan T.F."/>
            <person name="Ji K.M."/>
            <person name="Liu X.Y."/>
            <person name="Zhou J.W."/>
            <person name="Li R.Q."/>
            <person name="Yang K.Y."/>
            <person name="Li J."/>
            <person name="Li M."/>
            <person name="Law P.T.W."/>
            <person name="Wu Y.L."/>
            <person name="Cai Z.L."/>
            <person name="Qin H."/>
            <person name="Bao Y."/>
            <person name="Leung R.K.K."/>
            <person name="Ng P.K.S."/>
            <person name="Zou J."/>
            <person name="Zhong X.J."/>
            <person name="Ran P.X."/>
            <person name="Zhong N.S."/>
            <person name="Liu Z.G."/>
            <person name="Tsui S.K.W."/>
        </authorList>
    </citation>
    <scope>NUCLEOTIDE SEQUENCE</scope>
    <source>
        <strain evidence="1">Derf</strain>
        <tissue evidence="1">Whole organism</tissue>
    </source>
</reference>
<evidence type="ECO:0000313" key="1">
    <source>
        <dbReference type="EMBL" id="KAH9491036.1"/>
    </source>
</evidence>